<evidence type="ECO:0000313" key="1">
    <source>
        <dbReference type="EMBL" id="OHA33835.1"/>
    </source>
</evidence>
<dbReference type="Proteomes" id="UP000177797">
    <property type="component" value="Unassembled WGS sequence"/>
</dbReference>
<organism evidence="1 2">
    <name type="scientific">Candidatus Taylorbacteria bacterium RIFCSPLOWO2_01_FULL_48_100</name>
    <dbReference type="NCBI Taxonomy" id="1802322"/>
    <lineage>
        <taxon>Bacteria</taxon>
        <taxon>Candidatus Tayloriibacteriota</taxon>
    </lineage>
</organism>
<protein>
    <submittedName>
        <fullName evidence="1">Uncharacterized protein</fullName>
    </submittedName>
</protein>
<name>A0A1G2NCI6_9BACT</name>
<dbReference type="EMBL" id="MHSA01000022">
    <property type="protein sequence ID" value="OHA33835.1"/>
    <property type="molecule type" value="Genomic_DNA"/>
</dbReference>
<proteinExistence type="predicted"/>
<gene>
    <name evidence="1" type="ORF">A2938_00080</name>
</gene>
<accession>A0A1G2NCI6</accession>
<evidence type="ECO:0000313" key="2">
    <source>
        <dbReference type="Proteomes" id="UP000177797"/>
    </source>
</evidence>
<dbReference type="AlphaFoldDB" id="A0A1G2NCI6"/>
<sequence length="80" mass="9043">MCKEKPAFAAGLKLINLLRWDLKGFNDIFAVRAILGVVLISMNCFIEPKLELCGNDTSIIQSHNISINRVFAHHKCKILF</sequence>
<reference evidence="1 2" key="1">
    <citation type="journal article" date="2016" name="Nat. Commun.">
        <title>Thousands of microbial genomes shed light on interconnected biogeochemical processes in an aquifer system.</title>
        <authorList>
            <person name="Anantharaman K."/>
            <person name="Brown C.T."/>
            <person name="Hug L.A."/>
            <person name="Sharon I."/>
            <person name="Castelle C.J."/>
            <person name="Probst A.J."/>
            <person name="Thomas B.C."/>
            <person name="Singh A."/>
            <person name="Wilkins M.J."/>
            <person name="Karaoz U."/>
            <person name="Brodie E.L."/>
            <person name="Williams K.H."/>
            <person name="Hubbard S.S."/>
            <person name="Banfield J.F."/>
        </authorList>
    </citation>
    <scope>NUCLEOTIDE SEQUENCE [LARGE SCALE GENOMIC DNA]</scope>
</reference>
<comment type="caution">
    <text evidence="1">The sequence shown here is derived from an EMBL/GenBank/DDBJ whole genome shotgun (WGS) entry which is preliminary data.</text>
</comment>